<feature type="compositionally biased region" description="Polar residues" evidence="1">
    <location>
        <begin position="1"/>
        <end position="10"/>
    </location>
</feature>
<feature type="region of interest" description="Disordered" evidence="1">
    <location>
        <begin position="51"/>
        <end position="71"/>
    </location>
</feature>
<dbReference type="EMBL" id="JAAOIW010000011">
    <property type="protein sequence ID" value="NHN33289.1"/>
    <property type="molecule type" value="Genomic_DNA"/>
</dbReference>
<keyword evidence="2" id="KW-0812">Transmembrane</keyword>
<accession>A0ABX0JDF9</accession>
<evidence type="ECO:0000256" key="1">
    <source>
        <dbReference type="SAM" id="MobiDB-lite"/>
    </source>
</evidence>
<feature type="transmembrane region" description="Helical" evidence="2">
    <location>
        <begin position="29"/>
        <end position="48"/>
    </location>
</feature>
<evidence type="ECO:0000256" key="2">
    <source>
        <dbReference type="SAM" id="Phobius"/>
    </source>
</evidence>
<feature type="region of interest" description="Disordered" evidence="1">
    <location>
        <begin position="1"/>
        <end position="25"/>
    </location>
</feature>
<name>A0ABX0JDF9_9BACL</name>
<dbReference type="Proteomes" id="UP001165962">
    <property type="component" value="Unassembled WGS sequence"/>
</dbReference>
<dbReference type="RefSeq" id="WP_166153592.1">
    <property type="nucleotide sequence ID" value="NZ_JAAOIW010000011.1"/>
</dbReference>
<evidence type="ECO:0000313" key="4">
    <source>
        <dbReference type="Proteomes" id="UP001165962"/>
    </source>
</evidence>
<comment type="caution">
    <text evidence="3">The sequence shown here is derived from an EMBL/GenBank/DDBJ whole genome shotgun (WGS) entry which is preliminary data.</text>
</comment>
<reference evidence="3" key="1">
    <citation type="submission" date="2020-03" db="EMBL/GenBank/DDBJ databases">
        <title>Draft sequencing of Paenibacilllus sp. S3N08.</title>
        <authorList>
            <person name="Kim D.-U."/>
        </authorList>
    </citation>
    <scope>NUCLEOTIDE SEQUENCE</scope>
    <source>
        <strain evidence="3">S3N08</strain>
    </source>
</reference>
<organism evidence="3 4">
    <name type="scientific">Paenibacillus agricola</name>
    <dbReference type="NCBI Taxonomy" id="2716264"/>
    <lineage>
        <taxon>Bacteria</taxon>
        <taxon>Bacillati</taxon>
        <taxon>Bacillota</taxon>
        <taxon>Bacilli</taxon>
        <taxon>Bacillales</taxon>
        <taxon>Paenibacillaceae</taxon>
        <taxon>Paenibacillus</taxon>
    </lineage>
</organism>
<feature type="compositionally biased region" description="Basic and acidic residues" evidence="1">
    <location>
        <begin position="11"/>
        <end position="21"/>
    </location>
</feature>
<keyword evidence="4" id="KW-1185">Reference proteome</keyword>
<keyword evidence="2" id="KW-1133">Transmembrane helix</keyword>
<keyword evidence="2" id="KW-0472">Membrane</keyword>
<evidence type="ECO:0000313" key="3">
    <source>
        <dbReference type="EMBL" id="NHN33289.1"/>
    </source>
</evidence>
<proteinExistence type="predicted"/>
<protein>
    <submittedName>
        <fullName evidence="3">Uncharacterized protein</fullName>
    </submittedName>
</protein>
<sequence>MSKLPNSNSDNGERPTEDRPPRTPRWVKVSGIIAIVLVLLIVGLMLFGGGQHGPMRHMPSSSGIEQGVKQP</sequence>
<gene>
    <name evidence="3" type="ORF">G9U52_26105</name>
</gene>